<comment type="caution">
    <text evidence="2">The sequence shown here is derived from an EMBL/GenBank/DDBJ whole genome shotgun (WGS) entry which is preliminary data.</text>
</comment>
<keyword evidence="1" id="KW-0472">Membrane</keyword>
<gene>
    <name evidence="2" type="ORF">H1R20_g2125</name>
</gene>
<reference evidence="2" key="1">
    <citation type="submission" date="2022-06" db="EMBL/GenBank/DDBJ databases">
        <title>Genome Sequence of Candolleomyces eurysporus.</title>
        <authorList>
            <person name="Buettner E."/>
        </authorList>
    </citation>
    <scope>NUCLEOTIDE SEQUENCE</scope>
    <source>
        <strain evidence="2">VTCC 930004</strain>
    </source>
</reference>
<feature type="non-terminal residue" evidence="2">
    <location>
        <position position="156"/>
    </location>
</feature>
<evidence type="ECO:0000256" key="1">
    <source>
        <dbReference type="SAM" id="Phobius"/>
    </source>
</evidence>
<proteinExistence type="predicted"/>
<organism evidence="2 3">
    <name type="scientific">Candolleomyces eurysporus</name>
    <dbReference type="NCBI Taxonomy" id="2828524"/>
    <lineage>
        <taxon>Eukaryota</taxon>
        <taxon>Fungi</taxon>
        <taxon>Dikarya</taxon>
        <taxon>Basidiomycota</taxon>
        <taxon>Agaricomycotina</taxon>
        <taxon>Agaricomycetes</taxon>
        <taxon>Agaricomycetidae</taxon>
        <taxon>Agaricales</taxon>
        <taxon>Agaricineae</taxon>
        <taxon>Psathyrellaceae</taxon>
        <taxon>Candolleomyces</taxon>
    </lineage>
</organism>
<feature type="transmembrane region" description="Helical" evidence="1">
    <location>
        <begin position="132"/>
        <end position="153"/>
    </location>
</feature>
<protein>
    <submittedName>
        <fullName evidence="2">Uncharacterized protein</fullName>
    </submittedName>
</protein>
<sequence>MVAMQAILVHRIICMYSKSRVVLFGLLFGYGVIFITGTVLAGMNMQAIGIPMVLSPTLRICIPGNIPTAGMANWFLMLAFDLAMFALAFAEGIRYLRGMRDVTGVLQSPEMLTGPSLTKRGPMVRVLLRDSIVFPFIGVLICIFNIAGSYALVSNV</sequence>
<keyword evidence="1" id="KW-0812">Transmembrane</keyword>
<keyword evidence="1" id="KW-1133">Transmembrane helix</keyword>
<dbReference type="Proteomes" id="UP001140091">
    <property type="component" value="Unassembled WGS sequence"/>
</dbReference>
<feature type="transmembrane region" description="Helical" evidence="1">
    <location>
        <begin position="72"/>
        <end position="90"/>
    </location>
</feature>
<dbReference type="OrthoDB" id="10345537at2759"/>
<accession>A0A9W8MN22</accession>
<keyword evidence="3" id="KW-1185">Reference proteome</keyword>
<dbReference type="AlphaFoldDB" id="A0A9W8MN22"/>
<name>A0A9W8MN22_9AGAR</name>
<dbReference type="EMBL" id="JANBPK010000707">
    <property type="protein sequence ID" value="KAJ2934973.1"/>
    <property type="molecule type" value="Genomic_DNA"/>
</dbReference>
<feature type="transmembrane region" description="Helical" evidence="1">
    <location>
        <begin position="21"/>
        <end position="43"/>
    </location>
</feature>
<evidence type="ECO:0000313" key="3">
    <source>
        <dbReference type="Proteomes" id="UP001140091"/>
    </source>
</evidence>
<evidence type="ECO:0000313" key="2">
    <source>
        <dbReference type="EMBL" id="KAJ2934973.1"/>
    </source>
</evidence>